<name>A0A1I1XSQ1_9ACTN</name>
<proteinExistence type="predicted"/>
<reference evidence="2" key="1">
    <citation type="submission" date="2016-10" db="EMBL/GenBank/DDBJ databases">
        <authorList>
            <person name="Varghese N."/>
            <person name="Submissions S."/>
        </authorList>
    </citation>
    <scope>NUCLEOTIDE SEQUENCE [LARGE SCALE GENOMIC DNA]</scope>
    <source>
        <strain evidence="2">DSM 45004</strain>
    </source>
</reference>
<protein>
    <submittedName>
        <fullName evidence="1">Uncharacterized protein</fullName>
    </submittedName>
</protein>
<dbReference type="AlphaFoldDB" id="A0A1I1XSQ1"/>
<dbReference type="Proteomes" id="UP000198716">
    <property type="component" value="Unassembled WGS sequence"/>
</dbReference>
<dbReference type="EMBL" id="FOMZ01000007">
    <property type="protein sequence ID" value="SFE08833.1"/>
    <property type="molecule type" value="Genomic_DNA"/>
</dbReference>
<evidence type="ECO:0000313" key="1">
    <source>
        <dbReference type="EMBL" id="SFE08833.1"/>
    </source>
</evidence>
<sequence>MTAAEVPRTDLEVPLLSLRHAGRPERAAHVPPNLDNDEIRALITAAHPELEQIHRPHPTHGETVHGYRDRRTGDWVIVFERAEKQSTLKEYGDPLWDRIVALVSRWQATSRSTSHHSRQG</sequence>
<evidence type="ECO:0000313" key="2">
    <source>
        <dbReference type="Proteomes" id="UP000198716"/>
    </source>
</evidence>
<keyword evidence="2" id="KW-1185">Reference proteome</keyword>
<accession>A0A1I1XSQ1</accession>
<organism evidence="1 2">
    <name type="scientific">Actinopolyspora alba</name>
    <dbReference type="NCBI Taxonomy" id="673379"/>
    <lineage>
        <taxon>Bacteria</taxon>
        <taxon>Bacillati</taxon>
        <taxon>Actinomycetota</taxon>
        <taxon>Actinomycetes</taxon>
        <taxon>Actinopolysporales</taxon>
        <taxon>Actinopolysporaceae</taxon>
        <taxon>Actinopolyspora</taxon>
        <taxon>Actinopolyspora alba group</taxon>
    </lineage>
</organism>
<gene>
    <name evidence="1" type="ORF">SAMN04487819_107295</name>
</gene>
<dbReference type="RefSeq" id="WP_092927440.1">
    <property type="nucleotide sequence ID" value="NZ_FOMZ01000007.1"/>
</dbReference>